<reference evidence="2 3" key="1">
    <citation type="journal article" date="2013" name="Genome Biol.">
        <title>The genome sequence of the most widely cultivated cacao type and its use to identify candidate genes regulating pod color.</title>
        <authorList>
            <person name="Motamayor J.C."/>
            <person name="Mockaitis K."/>
            <person name="Schmutz J."/>
            <person name="Haiminen N."/>
            <person name="Iii D.L."/>
            <person name="Cornejo O."/>
            <person name="Findley S.D."/>
            <person name="Zheng P."/>
            <person name="Utro F."/>
            <person name="Royaert S."/>
            <person name="Saski C."/>
            <person name="Jenkins J."/>
            <person name="Podicheti R."/>
            <person name="Zhao M."/>
            <person name="Scheffler B.E."/>
            <person name="Stack J.C."/>
            <person name="Feltus F.A."/>
            <person name="Mustiga G.M."/>
            <person name="Amores F."/>
            <person name="Phillips W."/>
            <person name="Marelli J.P."/>
            <person name="May G.D."/>
            <person name="Shapiro H."/>
            <person name="Ma J."/>
            <person name="Bustamante C.D."/>
            <person name="Schnell R.J."/>
            <person name="Main D."/>
            <person name="Gilbert D."/>
            <person name="Parida L."/>
            <person name="Kuhn D.N."/>
        </authorList>
    </citation>
    <scope>NUCLEOTIDE SEQUENCE [LARGE SCALE GENOMIC DNA]</scope>
    <source>
        <strain evidence="3">cv. Matina 1-6</strain>
    </source>
</reference>
<evidence type="ECO:0000256" key="1">
    <source>
        <dbReference type="SAM" id="SignalP"/>
    </source>
</evidence>
<dbReference type="AlphaFoldDB" id="A0A061FVF6"/>
<dbReference type="Proteomes" id="UP000026915">
    <property type="component" value="Chromosome 3"/>
</dbReference>
<proteinExistence type="predicted"/>
<evidence type="ECO:0000313" key="3">
    <source>
        <dbReference type="Proteomes" id="UP000026915"/>
    </source>
</evidence>
<dbReference type="InParanoid" id="A0A061FVF6"/>
<dbReference type="Gramene" id="EOY21196">
    <property type="protein sequence ID" value="EOY21196"/>
    <property type="gene ID" value="TCM_012579"/>
</dbReference>
<gene>
    <name evidence="2" type="ORF">TCM_012579</name>
</gene>
<keyword evidence="1" id="KW-0732">Signal</keyword>
<keyword evidence="3" id="KW-1185">Reference proteome</keyword>
<evidence type="ECO:0000313" key="2">
    <source>
        <dbReference type="EMBL" id="EOY21196.1"/>
    </source>
</evidence>
<dbReference type="EMBL" id="CM001881">
    <property type="protein sequence ID" value="EOY21196.1"/>
    <property type="molecule type" value="Genomic_DNA"/>
</dbReference>
<feature type="chain" id="PRO_5001598662" evidence="1">
    <location>
        <begin position="19"/>
        <end position="70"/>
    </location>
</feature>
<organism evidence="2 3">
    <name type="scientific">Theobroma cacao</name>
    <name type="common">Cacao</name>
    <name type="synonym">Cocoa</name>
    <dbReference type="NCBI Taxonomy" id="3641"/>
    <lineage>
        <taxon>Eukaryota</taxon>
        <taxon>Viridiplantae</taxon>
        <taxon>Streptophyta</taxon>
        <taxon>Embryophyta</taxon>
        <taxon>Tracheophyta</taxon>
        <taxon>Spermatophyta</taxon>
        <taxon>Magnoliopsida</taxon>
        <taxon>eudicotyledons</taxon>
        <taxon>Gunneridae</taxon>
        <taxon>Pentapetalae</taxon>
        <taxon>rosids</taxon>
        <taxon>malvids</taxon>
        <taxon>Malvales</taxon>
        <taxon>Malvaceae</taxon>
        <taxon>Byttnerioideae</taxon>
        <taxon>Theobroma</taxon>
    </lineage>
</organism>
<dbReference type="HOGENOM" id="CLU_2762956_0_0_1"/>
<feature type="signal peptide" evidence="1">
    <location>
        <begin position="1"/>
        <end position="18"/>
    </location>
</feature>
<sequence>MLTMIFCVFCATQSLSLAIICLLNVKKHGKYGQGGVKCGVWFGYPLEMLEGYAMFGMDANWGVRIKEPGG</sequence>
<name>A0A061FVF6_THECC</name>
<accession>A0A061FVF6</accession>
<protein>
    <submittedName>
        <fullName evidence="2">Uncharacterized protein</fullName>
    </submittedName>
</protein>